<dbReference type="Proteomes" id="UP000295807">
    <property type="component" value="Unassembled WGS sequence"/>
</dbReference>
<dbReference type="SUPFAM" id="SSF47413">
    <property type="entry name" value="lambda repressor-like DNA-binding domains"/>
    <property type="match status" value="1"/>
</dbReference>
<organism evidence="2 3">
    <name type="scientific">Anseongella ginsenosidimutans</name>
    <dbReference type="NCBI Taxonomy" id="496056"/>
    <lineage>
        <taxon>Bacteria</taxon>
        <taxon>Pseudomonadati</taxon>
        <taxon>Bacteroidota</taxon>
        <taxon>Sphingobacteriia</taxon>
        <taxon>Sphingobacteriales</taxon>
        <taxon>Sphingobacteriaceae</taxon>
        <taxon>Anseongella</taxon>
    </lineage>
</organism>
<dbReference type="InterPro" id="IPR001387">
    <property type="entry name" value="Cro/C1-type_HTH"/>
</dbReference>
<dbReference type="CDD" id="cd00093">
    <property type="entry name" value="HTH_XRE"/>
    <property type="match status" value="1"/>
</dbReference>
<protein>
    <submittedName>
        <fullName evidence="2">Helix-turn-helix protein</fullName>
    </submittedName>
</protein>
<evidence type="ECO:0000313" key="3">
    <source>
        <dbReference type="Proteomes" id="UP000295807"/>
    </source>
</evidence>
<dbReference type="EMBL" id="SMAD01000002">
    <property type="protein sequence ID" value="TCS88871.1"/>
    <property type="molecule type" value="Genomic_DNA"/>
</dbReference>
<dbReference type="GO" id="GO:0003677">
    <property type="term" value="F:DNA binding"/>
    <property type="evidence" value="ECO:0007669"/>
    <property type="project" value="InterPro"/>
</dbReference>
<feature type="domain" description="HTH cro/C1-type" evidence="1">
    <location>
        <begin position="24"/>
        <end position="78"/>
    </location>
</feature>
<sequence length="115" mass="13067">MTKNVKYIVSNVIMDVMKTTGEILRESREKKGLLLRQVAALLDIDTAILSKVERGARKATKEQIIRLAGILDLKKDYLLIQYLSEKIAYELADEDVAAKTLKAAEKRVKYLKSKK</sequence>
<dbReference type="InterPro" id="IPR010982">
    <property type="entry name" value="Lambda_DNA-bd_dom_sf"/>
</dbReference>
<comment type="caution">
    <text evidence="2">The sequence shown here is derived from an EMBL/GenBank/DDBJ whole genome shotgun (WGS) entry which is preliminary data.</text>
</comment>
<keyword evidence="3" id="KW-1185">Reference proteome</keyword>
<dbReference type="Pfam" id="PF01381">
    <property type="entry name" value="HTH_3"/>
    <property type="match status" value="1"/>
</dbReference>
<dbReference type="AlphaFoldDB" id="A0A4R3KUY0"/>
<dbReference type="Gene3D" id="1.10.260.40">
    <property type="entry name" value="lambda repressor-like DNA-binding domains"/>
    <property type="match status" value="1"/>
</dbReference>
<reference evidence="2 3" key="1">
    <citation type="submission" date="2019-03" db="EMBL/GenBank/DDBJ databases">
        <title>Genomic Encyclopedia of Type Strains, Phase IV (KMG-IV): sequencing the most valuable type-strain genomes for metagenomic binning, comparative biology and taxonomic classification.</title>
        <authorList>
            <person name="Goeker M."/>
        </authorList>
    </citation>
    <scope>NUCLEOTIDE SEQUENCE [LARGE SCALE GENOMIC DNA]</scope>
    <source>
        <strain evidence="2 3">DSM 21100</strain>
    </source>
</reference>
<accession>A0A4R3KUY0</accession>
<name>A0A4R3KUY0_9SPHI</name>
<dbReference type="PROSITE" id="PS50943">
    <property type="entry name" value="HTH_CROC1"/>
    <property type="match status" value="1"/>
</dbReference>
<dbReference type="SMART" id="SM00530">
    <property type="entry name" value="HTH_XRE"/>
    <property type="match status" value="1"/>
</dbReference>
<evidence type="ECO:0000313" key="2">
    <source>
        <dbReference type="EMBL" id="TCS88871.1"/>
    </source>
</evidence>
<evidence type="ECO:0000259" key="1">
    <source>
        <dbReference type="PROSITE" id="PS50943"/>
    </source>
</evidence>
<gene>
    <name evidence="2" type="ORF">EDD80_10261</name>
</gene>
<proteinExistence type="predicted"/>